<dbReference type="GO" id="GO:0005829">
    <property type="term" value="C:cytosol"/>
    <property type="evidence" value="ECO:0007669"/>
    <property type="project" value="TreeGrafter"/>
</dbReference>
<accession>A0A067NBE1</accession>
<dbReference type="GO" id="GO:0061598">
    <property type="term" value="F:molybdopterin adenylyltransferase activity"/>
    <property type="evidence" value="ECO:0007669"/>
    <property type="project" value="UniProtKB-UniRule"/>
</dbReference>
<dbReference type="OrthoDB" id="4349954at2759"/>
<dbReference type="SUPFAM" id="SSF63882">
    <property type="entry name" value="MoeA N-terminal region -like"/>
    <property type="match status" value="1"/>
</dbReference>
<dbReference type="HOGENOM" id="CLU_010186_2_2_1"/>
<keyword evidence="9" id="KW-1185">Reference proteome</keyword>
<dbReference type="SUPFAM" id="SSF53218">
    <property type="entry name" value="Molybdenum cofactor biosynthesis proteins"/>
    <property type="match status" value="2"/>
</dbReference>
<dbReference type="AlphaFoldDB" id="A0A067NBE1"/>
<dbReference type="CDD" id="cd00887">
    <property type="entry name" value="MoeA"/>
    <property type="match status" value="1"/>
</dbReference>
<feature type="domain" description="MoaB/Mog" evidence="7">
    <location>
        <begin position="408"/>
        <end position="561"/>
    </location>
</feature>
<dbReference type="Pfam" id="PF03453">
    <property type="entry name" value="MoeA_N"/>
    <property type="match status" value="1"/>
</dbReference>
<dbReference type="InterPro" id="IPR005110">
    <property type="entry name" value="MoeA_linker/N"/>
</dbReference>
<dbReference type="Gene3D" id="3.90.105.10">
    <property type="entry name" value="Molybdopterin biosynthesis moea protein, domain 2"/>
    <property type="match status" value="1"/>
</dbReference>
<dbReference type="PROSITE" id="PS01079">
    <property type="entry name" value="MOCF_BIOSYNTHESIS_2"/>
    <property type="match status" value="1"/>
</dbReference>
<feature type="compositionally biased region" description="Polar residues" evidence="6">
    <location>
        <begin position="186"/>
        <end position="205"/>
    </location>
</feature>
<dbReference type="SMART" id="SM00852">
    <property type="entry name" value="MoCF_biosynth"/>
    <property type="match status" value="2"/>
</dbReference>
<dbReference type="FunFam" id="3.40.980.10:FF:000001">
    <property type="entry name" value="Molybdopterin molybdenumtransferase"/>
    <property type="match status" value="1"/>
</dbReference>
<comment type="similarity">
    <text evidence="2">In the N-terminal section; belongs to the MoaB/Mog family.</text>
</comment>
<evidence type="ECO:0000256" key="2">
    <source>
        <dbReference type="ARBA" id="ARBA00007589"/>
    </source>
</evidence>
<dbReference type="Proteomes" id="UP000027195">
    <property type="component" value="Unassembled WGS sequence"/>
</dbReference>
<comment type="function">
    <text evidence="5">Catalyzes two steps in the biosynthesis of the molybdenum cofactor. In the first step, molybdopterin is adenylated. Subsequently, molybdate is inserted into adenylated molybdopterin and AMP is released.</text>
</comment>
<protein>
    <recommendedName>
        <fullName evidence="7">MoaB/Mog domain-containing protein</fullName>
    </recommendedName>
</protein>
<feature type="region of interest" description="Disordered" evidence="6">
    <location>
        <begin position="162"/>
        <end position="217"/>
    </location>
</feature>
<dbReference type="InterPro" id="IPR001453">
    <property type="entry name" value="MoaB/Mog_dom"/>
</dbReference>
<comment type="catalytic activity">
    <reaction evidence="5">
        <text>molybdopterin + ATP + H(+) = adenylyl-molybdopterin + diphosphate</text>
        <dbReference type="Rhea" id="RHEA:31331"/>
        <dbReference type="ChEBI" id="CHEBI:15378"/>
        <dbReference type="ChEBI" id="CHEBI:30616"/>
        <dbReference type="ChEBI" id="CHEBI:33019"/>
        <dbReference type="ChEBI" id="CHEBI:58698"/>
        <dbReference type="ChEBI" id="CHEBI:62727"/>
    </reaction>
</comment>
<dbReference type="Gene3D" id="3.40.980.10">
    <property type="entry name" value="MoaB/Mog-like domain"/>
    <property type="match status" value="2"/>
</dbReference>
<dbReference type="GO" id="GO:0006777">
    <property type="term" value="P:Mo-molybdopterin cofactor biosynthetic process"/>
    <property type="evidence" value="ECO:0007669"/>
    <property type="project" value="UniProtKB-UniRule"/>
</dbReference>
<keyword evidence="5" id="KW-0500">Molybdenum</keyword>
<evidence type="ECO:0000256" key="5">
    <source>
        <dbReference type="RuleBase" id="RU365090"/>
    </source>
</evidence>
<evidence type="ECO:0000313" key="9">
    <source>
        <dbReference type="Proteomes" id="UP000027195"/>
    </source>
</evidence>
<dbReference type="GO" id="GO:0046872">
    <property type="term" value="F:metal ion binding"/>
    <property type="evidence" value="ECO:0007669"/>
    <property type="project" value="UniProtKB-UniRule"/>
</dbReference>
<dbReference type="Pfam" id="PF03454">
    <property type="entry name" value="MoeA_C"/>
    <property type="match status" value="1"/>
</dbReference>
<organism evidence="8 9">
    <name type="scientific">Botryobasidium botryosum (strain FD-172 SS1)</name>
    <dbReference type="NCBI Taxonomy" id="930990"/>
    <lineage>
        <taxon>Eukaryota</taxon>
        <taxon>Fungi</taxon>
        <taxon>Dikarya</taxon>
        <taxon>Basidiomycota</taxon>
        <taxon>Agaricomycotina</taxon>
        <taxon>Agaricomycetes</taxon>
        <taxon>Cantharellales</taxon>
        <taxon>Botryobasidiaceae</taxon>
        <taxon>Botryobasidium</taxon>
    </lineage>
</organism>
<comment type="cofactor">
    <cofactor evidence="5">
        <name>Mg(2+)</name>
        <dbReference type="ChEBI" id="CHEBI:18420"/>
    </cofactor>
</comment>
<dbReference type="InterPro" id="IPR005111">
    <property type="entry name" value="MoeA_C_domain_IV"/>
</dbReference>
<keyword evidence="5" id="KW-0479">Metal-binding</keyword>
<dbReference type="InParanoid" id="A0A067NBE1"/>
<dbReference type="InterPro" id="IPR038987">
    <property type="entry name" value="MoeA-like"/>
</dbReference>
<dbReference type="SUPFAM" id="SSF63867">
    <property type="entry name" value="MoeA C-terminal domain-like"/>
    <property type="match status" value="1"/>
</dbReference>
<evidence type="ECO:0000256" key="1">
    <source>
        <dbReference type="ARBA" id="ARBA00005046"/>
    </source>
</evidence>
<keyword evidence="5" id="KW-0460">Magnesium</keyword>
<dbReference type="InterPro" id="IPR036425">
    <property type="entry name" value="MoaB/Mog-like_dom_sf"/>
</dbReference>
<dbReference type="GO" id="GO:0005524">
    <property type="term" value="F:ATP binding"/>
    <property type="evidence" value="ECO:0007669"/>
    <property type="project" value="UniProtKB-UniRule"/>
</dbReference>
<sequence length="660" mass="69754">MIRVQILAVANTSSETANSDKCGLAVQDILAGQPEPKFAVLSIQTVPNDENAIVEAVKAWAKSKDVDWIITTGGTGFGAQNRTPEALSRILEHNAPGIVHFLLSSSIAITPLAALLRPAAGIIGQTLVITLPGSPKAAKESLGALLQSGIVVRALELIRDGSENEVEETNGATEKRAGSDAEVQPESHQPQHVPQVSKPRTSNGALSHDPSLGVSARHRQSPYPMISFDDAINKILSEIRPLDIISKSVDRALPGHVIAEDVHAPQDIPVGPTANVDGYALRSTDPTGKYNVVTSRTHPLGEALPPNTIYRISNGAPLPAGTDAVIMVEDTRLVSTSKAPTGQEEEQTVETMAQVDLRENIRAPGSDVMAGERVLERGDLVGSGGGEIGTLAFVGRKKVQVYRKPVVAIMSTGNELSDIQSGQQNTAGGWKGVWDTNRPSLKAALEGLGYHVVDLGIVPDDTKAHEGTILSGIMQADVLVSTGGSSMGAADLFKPVLERKLGGTVHFGRVAVKPGKPTTFATVPFLDAEGGVVEKPVFGLPGNPASALVTFYLFVVPALRCLGGWPRNRCSFPRVNVELTEDLRLDPDPEFHRVHIRASQRGLTASSTGGQRSSRVASLAGANGFVVLPRLADDGREKLTKGETAEAIIIGEIEGETFLT</sequence>
<dbReference type="GO" id="GO:0061599">
    <property type="term" value="F:molybdopterin molybdotransferase activity"/>
    <property type="evidence" value="ECO:0007669"/>
    <property type="project" value="UniProtKB-UniRule"/>
</dbReference>
<comment type="similarity">
    <text evidence="3">In the C-terminal section; belongs to the MoeA family.</text>
</comment>
<comment type="similarity">
    <text evidence="5">Belongs to the MoeA family.</text>
</comment>
<comment type="catalytic activity">
    <reaction evidence="5">
        <text>adenylyl-molybdopterin + molybdate = Mo-molybdopterin + AMP + H(+)</text>
        <dbReference type="Rhea" id="RHEA:35047"/>
        <dbReference type="ChEBI" id="CHEBI:15378"/>
        <dbReference type="ChEBI" id="CHEBI:36264"/>
        <dbReference type="ChEBI" id="CHEBI:62727"/>
        <dbReference type="ChEBI" id="CHEBI:71302"/>
        <dbReference type="ChEBI" id="CHEBI:456215"/>
    </reaction>
</comment>
<dbReference type="InterPro" id="IPR036688">
    <property type="entry name" value="MoeA_C_domain_IV_sf"/>
</dbReference>
<feature type="domain" description="MoaB/Mog" evidence="7">
    <location>
        <begin position="8"/>
        <end position="152"/>
    </location>
</feature>
<dbReference type="EMBL" id="KL198017">
    <property type="protein sequence ID" value="KDQ21111.1"/>
    <property type="molecule type" value="Genomic_DNA"/>
</dbReference>
<dbReference type="Gene3D" id="2.40.340.10">
    <property type="entry name" value="MoeA, C-terminal, domain IV"/>
    <property type="match status" value="1"/>
</dbReference>
<dbReference type="STRING" id="930990.A0A067NBE1"/>
<dbReference type="Pfam" id="PF00994">
    <property type="entry name" value="MoCF_biosynth"/>
    <property type="match status" value="2"/>
</dbReference>
<evidence type="ECO:0000256" key="6">
    <source>
        <dbReference type="SAM" id="MobiDB-lite"/>
    </source>
</evidence>
<evidence type="ECO:0000256" key="4">
    <source>
        <dbReference type="ARBA" id="ARBA00023150"/>
    </source>
</evidence>
<keyword evidence="4 5" id="KW-0501">Molybdenum cofactor biosynthesis</keyword>
<evidence type="ECO:0000256" key="3">
    <source>
        <dbReference type="ARBA" id="ARBA00008339"/>
    </source>
</evidence>
<evidence type="ECO:0000313" key="8">
    <source>
        <dbReference type="EMBL" id="KDQ21111.1"/>
    </source>
</evidence>
<comment type="pathway">
    <text evidence="1 5">Cofactor biosynthesis; molybdopterin biosynthesis.</text>
</comment>
<dbReference type="PANTHER" id="PTHR10192">
    <property type="entry name" value="MOLYBDOPTERIN BIOSYNTHESIS PROTEIN"/>
    <property type="match status" value="1"/>
</dbReference>
<dbReference type="Gene3D" id="2.170.190.11">
    <property type="entry name" value="Molybdopterin biosynthesis moea protein, domain 3"/>
    <property type="match status" value="1"/>
</dbReference>
<evidence type="ECO:0000259" key="7">
    <source>
        <dbReference type="SMART" id="SM00852"/>
    </source>
</evidence>
<dbReference type="UniPathway" id="UPA00344"/>
<proteinExistence type="inferred from homology"/>
<name>A0A067NBE1_BOTB1</name>
<reference evidence="9" key="1">
    <citation type="journal article" date="2014" name="Proc. Natl. Acad. Sci. U.S.A.">
        <title>Extensive sampling of basidiomycete genomes demonstrates inadequacy of the white-rot/brown-rot paradigm for wood decay fungi.</title>
        <authorList>
            <person name="Riley R."/>
            <person name="Salamov A.A."/>
            <person name="Brown D.W."/>
            <person name="Nagy L.G."/>
            <person name="Floudas D."/>
            <person name="Held B.W."/>
            <person name="Levasseur A."/>
            <person name="Lombard V."/>
            <person name="Morin E."/>
            <person name="Otillar R."/>
            <person name="Lindquist E.A."/>
            <person name="Sun H."/>
            <person name="LaButti K.M."/>
            <person name="Schmutz J."/>
            <person name="Jabbour D."/>
            <person name="Luo H."/>
            <person name="Baker S.E."/>
            <person name="Pisabarro A.G."/>
            <person name="Walton J.D."/>
            <person name="Blanchette R.A."/>
            <person name="Henrissat B."/>
            <person name="Martin F."/>
            <person name="Cullen D."/>
            <person name="Hibbett D.S."/>
            <person name="Grigoriev I.V."/>
        </authorList>
    </citation>
    <scope>NUCLEOTIDE SEQUENCE [LARGE SCALE GENOMIC DNA]</scope>
    <source>
        <strain evidence="9">FD-172 SS1</strain>
    </source>
</reference>
<gene>
    <name evidence="8" type="ORF">BOTBODRAFT_152142</name>
</gene>
<keyword evidence="5" id="KW-0808">Transferase</keyword>
<dbReference type="PANTHER" id="PTHR10192:SF5">
    <property type="entry name" value="GEPHYRIN"/>
    <property type="match status" value="1"/>
</dbReference>
<dbReference type="InterPro" id="IPR036135">
    <property type="entry name" value="MoeA_linker/N_sf"/>
</dbReference>
<dbReference type="InterPro" id="IPR008284">
    <property type="entry name" value="MoCF_biosynth_CS"/>
</dbReference>